<accession>A0ABC8KW47</accession>
<dbReference type="Pfam" id="PF03168">
    <property type="entry name" value="LEA_2"/>
    <property type="match status" value="1"/>
</dbReference>
<comment type="caution">
    <text evidence="2">The sequence shown here is derived from an EMBL/GenBank/DDBJ whole genome shotgun (WGS) entry which is preliminary data.</text>
</comment>
<dbReference type="SUPFAM" id="SSF117070">
    <property type="entry name" value="LEA14-like"/>
    <property type="match status" value="1"/>
</dbReference>
<gene>
    <name evidence="2" type="ORF">ERUC_LOCUS25890</name>
</gene>
<dbReference type="Proteomes" id="UP001642260">
    <property type="component" value="Unassembled WGS sequence"/>
</dbReference>
<evidence type="ECO:0000259" key="1">
    <source>
        <dbReference type="Pfam" id="PF03168"/>
    </source>
</evidence>
<protein>
    <recommendedName>
        <fullName evidence="1">Late embryogenesis abundant protein LEA-2 subgroup domain-containing protein</fullName>
    </recommendedName>
</protein>
<dbReference type="PANTHER" id="PTHR31852">
    <property type="entry name" value="LATE EMBRYOGENESIS ABUNDANT (LEA) HYDROXYPROLINE-RICH GLYCOPROTEIN FAMILY"/>
    <property type="match status" value="1"/>
</dbReference>
<reference evidence="2 3" key="1">
    <citation type="submission" date="2022-03" db="EMBL/GenBank/DDBJ databases">
        <authorList>
            <person name="Macdonald S."/>
            <person name="Ahmed S."/>
            <person name="Newling K."/>
        </authorList>
    </citation>
    <scope>NUCLEOTIDE SEQUENCE [LARGE SCALE GENOMIC DNA]</scope>
</reference>
<evidence type="ECO:0000313" key="3">
    <source>
        <dbReference type="Proteomes" id="UP001642260"/>
    </source>
</evidence>
<dbReference type="EMBL" id="CAKOAT010278488">
    <property type="protein sequence ID" value="CAH8360134.1"/>
    <property type="molecule type" value="Genomic_DNA"/>
</dbReference>
<keyword evidence="3" id="KW-1185">Reference proteome</keyword>
<dbReference type="InterPro" id="IPR004864">
    <property type="entry name" value="LEA_2"/>
</dbReference>
<evidence type="ECO:0000313" key="2">
    <source>
        <dbReference type="EMBL" id="CAH8360134.1"/>
    </source>
</evidence>
<dbReference type="AlphaFoldDB" id="A0ABC8KW47"/>
<feature type="domain" description="Late embryogenesis abundant protein LEA-2 subgroup" evidence="1">
    <location>
        <begin position="62"/>
        <end position="171"/>
    </location>
</feature>
<proteinExistence type="predicted"/>
<dbReference type="InterPro" id="IPR055301">
    <property type="entry name" value="Lea14-like_2"/>
</dbReference>
<organism evidence="2 3">
    <name type="scientific">Eruca vesicaria subsp. sativa</name>
    <name type="common">Garden rocket</name>
    <name type="synonym">Eruca sativa</name>
    <dbReference type="NCBI Taxonomy" id="29727"/>
    <lineage>
        <taxon>Eukaryota</taxon>
        <taxon>Viridiplantae</taxon>
        <taxon>Streptophyta</taxon>
        <taxon>Embryophyta</taxon>
        <taxon>Tracheophyta</taxon>
        <taxon>Spermatophyta</taxon>
        <taxon>Magnoliopsida</taxon>
        <taxon>eudicotyledons</taxon>
        <taxon>Gunneridae</taxon>
        <taxon>Pentapetalae</taxon>
        <taxon>rosids</taxon>
        <taxon>malvids</taxon>
        <taxon>Brassicales</taxon>
        <taxon>Brassicaceae</taxon>
        <taxon>Brassiceae</taxon>
        <taxon>Eruca</taxon>
    </lineage>
</organism>
<name>A0ABC8KW47_ERUVS</name>
<sequence length="187" mass="20255">MANLASCAVAAIFIVFAIITAVTVYLTVFRPRDPEISVTNVKVPSFSVANSSVSFTYSQLSSVRNPNRAAFSHYNNKIQLFYYGNRIGFIFIPAGEIEPGRAKDMAADFSVDSFPLVSSSSRISAKEFGDGLVREGSRGGSTVEIESRLEMAGRVRVLGLFTHRIAARCNCRIAISTVDGSIVAVRC</sequence>